<dbReference type="AlphaFoldDB" id="A0A348G6M7"/>
<dbReference type="GO" id="GO:0015986">
    <property type="term" value="P:proton motive force-driven ATP synthesis"/>
    <property type="evidence" value="ECO:0007669"/>
    <property type="project" value="InterPro"/>
</dbReference>
<evidence type="ECO:0000256" key="6">
    <source>
        <dbReference type="ARBA" id="ARBA00023128"/>
    </source>
</evidence>
<protein>
    <submittedName>
        <fullName evidence="9">ATP synthase F0 subunit b</fullName>
    </submittedName>
</protein>
<dbReference type="GO" id="GO:0045259">
    <property type="term" value="C:proton-transporting ATP synthase complex"/>
    <property type="evidence" value="ECO:0007669"/>
    <property type="project" value="UniProtKB-KW"/>
</dbReference>
<comment type="subcellular location">
    <subcellularLocation>
        <location evidence="1">Mitochondrion membrane</location>
    </subcellularLocation>
</comment>
<reference evidence="9" key="1">
    <citation type="journal article" date="2018" name="BMC Biol.">
        <title>Nuclear genome sequence of the plastid-lacking cryptomonad Goniomonas avonlea provides insights into the evolution of secondary plastids.</title>
        <authorList>
            <person name="Cenci U."/>
            <person name="Sibbald S.J."/>
            <person name="Curtis B.A."/>
            <person name="Kamikawa R."/>
            <person name="Eme L."/>
            <person name="Moog D."/>
            <person name="Henrissat B."/>
            <person name="Marechal E."/>
            <person name="Chabi M."/>
            <person name="Djemiel C."/>
            <person name="Roger A.J."/>
            <person name="Kim E."/>
            <person name="Archibald J.M."/>
        </authorList>
    </citation>
    <scope>NUCLEOTIDE SEQUENCE</scope>
</reference>
<gene>
    <name evidence="9" type="primary">atp4</name>
</gene>
<keyword evidence="2" id="KW-0813">Transport</keyword>
<dbReference type="GO" id="GO:0015078">
    <property type="term" value="F:proton transmembrane transporter activity"/>
    <property type="evidence" value="ECO:0007669"/>
    <property type="project" value="InterPro"/>
</dbReference>
<keyword evidence="5" id="KW-0406">Ion transport</keyword>
<evidence type="ECO:0000256" key="2">
    <source>
        <dbReference type="ARBA" id="ARBA00022448"/>
    </source>
</evidence>
<evidence type="ECO:0000256" key="7">
    <source>
        <dbReference type="ARBA" id="ARBA00023136"/>
    </source>
</evidence>
<evidence type="ECO:0000256" key="5">
    <source>
        <dbReference type="ARBA" id="ARBA00023065"/>
    </source>
</evidence>
<accession>A0A348G6M7</accession>
<keyword evidence="8" id="KW-0812">Transmembrane</keyword>
<evidence type="ECO:0000313" key="9">
    <source>
        <dbReference type="EMBL" id="BBF98324.1"/>
    </source>
</evidence>
<organism evidence="9">
    <name type="scientific">Goniomonas avonlea</name>
    <dbReference type="NCBI Taxonomy" id="1255295"/>
    <lineage>
        <taxon>Eukaryota</taxon>
        <taxon>Cryptophyceae</taxon>
        <taxon>Cyathomonadacea</taxon>
        <taxon>Goniomonadaceae</taxon>
        <taxon>Goniomonas</taxon>
    </lineage>
</organism>
<evidence type="ECO:0000256" key="8">
    <source>
        <dbReference type="SAM" id="Phobius"/>
    </source>
</evidence>
<dbReference type="EMBL" id="AP018919">
    <property type="protein sequence ID" value="BBF98324.1"/>
    <property type="molecule type" value="Genomic_DNA"/>
</dbReference>
<evidence type="ECO:0000256" key="3">
    <source>
        <dbReference type="ARBA" id="ARBA00022547"/>
    </source>
</evidence>
<feature type="transmembrane region" description="Helical" evidence="8">
    <location>
        <begin position="24"/>
        <end position="48"/>
    </location>
</feature>
<keyword evidence="7 8" id="KW-0472">Membrane</keyword>
<keyword evidence="6 9" id="KW-0496">Mitochondrion</keyword>
<keyword evidence="3" id="KW-0138">CF(0)</keyword>
<dbReference type="InterPro" id="IPR008688">
    <property type="entry name" value="ATP_synth_Bsub_B/MI25"/>
</dbReference>
<dbReference type="GO" id="GO:0031966">
    <property type="term" value="C:mitochondrial membrane"/>
    <property type="evidence" value="ECO:0007669"/>
    <property type="project" value="UniProtKB-SubCell"/>
</dbReference>
<evidence type="ECO:0000256" key="4">
    <source>
        <dbReference type="ARBA" id="ARBA00022781"/>
    </source>
</evidence>
<sequence>MFIIGCVFFIFVSKELFVFNAESLVLLTFSLFVTGLVFFFRDSVVAFFERSNLELDKKFHFQRWLIVKAQMYQRLLFLARTKSSWYLWIYPLLLQLMEIPLKCKAEYELRGDIANQIMHKMQLIKVLENKNTVQINSLVTSDLQKKLCTNSRWPKVTLYVESLKRLYLI</sequence>
<proteinExistence type="predicted"/>
<keyword evidence="4" id="KW-0375">Hydrogen ion transport</keyword>
<keyword evidence="8" id="KW-1133">Transmembrane helix</keyword>
<dbReference type="Pfam" id="PF05405">
    <property type="entry name" value="Mt_ATP-synt_B"/>
    <property type="match status" value="1"/>
</dbReference>
<name>A0A348G6M7_9CRYP</name>
<geneLocation type="mitochondrion" evidence="9"/>
<evidence type="ECO:0000256" key="1">
    <source>
        <dbReference type="ARBA" id="ARBA00004325"/>
    </source>
</evidence>